<dbReference type="PROSITE" id="PS50928">
    <property type="entry name" value="ABC_TM1"/>
    <property type="match status" value="1"/>
</dbReference>
<protein>
    <submittedName>
        <fullName evidence="10">Carbohydrate ABC transporter permease</fullName>
    </submittedName>
</protein>
<evidence type="ECO:0000256" key="3">
    <source>
        <dbReference type="ARBA" id="ARBA00022475"/>
    </source>
</evidence>
<feature type="transmembrane region" description="Helical" evidence="7">
    <location>
        <begin position="36"/>
        <end position="69"/>
    </location>
</feature>
<dbReference type="CDD" id="cd06261">
    <property type="entry name" value="TM_PBP2"/>
    <property type="match status" value="1"/>
</dbReference>
<evidence type="ECO:0000256" key="1">
    <source>
        <dbReference type="ARBA" id="ARBA00004651"/>
    </source>
</evidence>
<feature type="transmembrane region" description="Helical" evidence="7">
    <location>
        <begin position="191"/>
        <end position="210"/>
    </location>
</feature>
<keyword evidence="11" id="KW-1185">Reference proteome</keyword>
<reference evidence="10 11" key="1">
    <citation type="submission" date="2024-07" db="EMBL/GenBank/DDBJ databases">
        <title>Draft Genome Sequence of Ferrimicrobium acidiphilum Strain YE2023, Isolated from a Pulp of Bioleach Reactor.</title>
        <authorList>
            <person name="Elkina Y.A."/>
            <person name="Bulaeva A.G."/>
            <person name="Beletsky A.V."/>
            <person name="Mardanov A.V."/>
        </authorList>
    </citation>
    <scope>NUCLEOTIDE SEQUENCE [LARGE SCALE GENOMIC DNA]</scope>
    <source>
        <strain evidence="10 11">YE2023</strain>
    </source>
</reference>
<evidence type="ECO:0000259" key="9">
    <source>
        <dbReference type="PROSITE" id="PS50928"/>
    </source>
</evidence>
<dbReference type="PANTHER" id="PTHR30193">
    <property type="entry name" value="ABC TRANSPORTER PERMEASE PROTEIN"/>
    <property type="match status" value="1"/>
</dbReference>
<keyword evidence="3" id="KW-1003">Cell membrane</keyword>
<sequence length="325" mass="36545">MSLSLRSRRTNVDNEQPSPTTRSWWRPSQFSESLSAYVLLSPALIIFFLFFFLPAGFLIYISFFHWGILSSATQFVGLRNFRTLIAQPLFLRSIITSAYFTVVMIPATVLLALAIAMLLREVVTARRGGAWRAAVFLPHVTPVVATSIIWVWIFNPQFGLANAVLRFLHLPALNWLESVHWALPAVMIDTLWHSLGLYVIIFLAGLANVPRELLEVASLEGAKRSYIFRRIILPLLSPTTLFVVILSTVNTWQAFSQIYTMTGGPHGGAGGPAFATTTDALLTYQTAFIYDHFSLAAAMSLVLFLIILSLTLIQKWVSNRWVFYR</sequence>
<evidence type="ECO:0000256" key="7">
    <source>
        <dbReference type="RuleBase" id="RU363032"/>
    </source>
</evidence>
<gene>
    <name evidence="10" type="ORF">AB6A68_10430</name>
</gene>
<feature type="transmembrane region" description="Helical" evidence="7">
    <location>
        <begin position="89"/>
        <end position="119"/>
    </location>
</feature>
<evidence type="ECO:0000256" key="8">
    <source>
        <dbReference type="SAM" id="MobiDB-lite"/>
    </source>
</evidence>
<feature type="transmembrane region" description="Helical" evidence="7">
    <location>
        <begin position="231"/>
        <end position="252"/>
    </location>
</feature>
<feature type="transmembrane region" description="Helical" evidence="7">
    <location>
        <begin position="293"/>
        <end position="313"/>
    </location>
</feature>
<accession>A0ABV3Y6U8</accession>
<feature type="transmembrane region" description="Helical" evidence="7">
    <location>
        <begin position="131"/>
        <end position="153"/>
    </location>
</feature>
<keyword evidence="6 7" id="KW-0472">Membrane</keyword>
<dbReference type="SUPFAM" id="SSF161098">
    <property type="entry name" value="MetI-like"/>
    <property type="match status" value="1"/>
</dbReference>
<keyword evidence="2 7" id="KW-0813">Transport</keyword>
<evidence type="ECO:0000256" key="6">
    <source>
        <dbReference type="ARBA" id="ARBA00023136"/>
    </source>
</evidence>
<dbReference type="InterPro" id="IPR035906">
    <property type="entry name" value="MetI-like_sf"/>
</dbReference>
<dbReference type="EMBL" id="JBFSHR010000042">
    <property type="protein sequence ID" value="MEX6430243.1"/>
    <property type="molecule type" value="Genomic_DNA"/>
</dbReference>
<evidence type="ECO:0000256" key="5">
    <source>
        <dbReference type="ARBA" id="ARBA00022989"/>
    </source>
</evidence>
<evidence type="ECO:0000313" key="11">
    <source>
        <dbReference type="Proteomes" id="UP001560267"/>
    </source>
</evidence>
<dbReference type="InterPro" id="IPR000515">
    <property type="entry name" value="MetI-like"/>
</dbReference>
<proteinExistence type="inferred from homology"/>
<dbReference type="InterPro" id="IPR051393">
    <property type="entry name" value="ABC_transporter_permease"/>
</dbReference>
<organism evidence="10 11">
    <name type="scientific">Ferrimicrobium acidiphilum</name>
    <dbReference type="NCBI Taxonomy" id="121039"/>
    <lineage>
        <taxon>Bacteria</taxon>
        <taxon>Bacillati</taxon>
        <taxon>Actinomycetota</taxon>
        <taxon>Acidimicrobiia</taxon>
        <taxon>Acidimicrobiales</taxon>
        <taxon>Acidimicrobiaceae</taxon>
        <taxon>Ferrimicrobium</taxon>
    </lineage>
</organism>
<evidence type="ECO:0000256" key="2">
    <source>
        <dbReference type="ARBA" id="ARBA00022448"/>
    </source>
</evidence>
<evidence type="ECO:0000256" key="4">
    <source>
        <dbReference type="ARBA" id="ARBA00022692"/>
    </source>
</evidence>
<comment type="caution">
    <text evidence="10">The sequence shown here is derived from an EMBL/GenBank/DDBJ whole genome shotgun (WGS) entry which is preliminary data.</text>
</comment>
<evidence type="ECO:0000313" key="10">
    <source>
        <dbReference type="EMBL" id="MEX6430243.1"/>
    </source>
</evidence>
<dbReference type="Gene3D" id="1.10.3720.10">
    <property type="entry name" value="MetI-like"/>
    <property type="match status" value="1"/>
</dbReference>
<feature type="region of interest" description="Disordered" evidence="8">
    <location>
        <begin position="1"/>
        <end position="21"/>
    </location>
</feature>
<dbReference type="Pfam" id="PF00528">
    <property type="entry name" value="BPD_transp_1"/>
    <property type="match status" value="1"/>
</dbReference>
<keyword evidence="5 7" id="KW-1133">Transmembrane helix</keyword>
<dbReference type="Proteomes" id="UP001560267">
    <property type="component" value="Unassembled WGS sequence"/>
</dbReference>
<dbReference type="RefSeq" id="WP_298381849.1">
    <property type="nucleotide sequence ID" value="NZ_JBFSHR010000042.1"/>
</dbReference>
<feature type="domain" description="ABC transmembrane type-1" evidence="9">
    <location>
        <begin position="94"/>
        <end position="314"/>
    </location>
</feature>
<keyword evidence="4 7" id="KW-0812">Transmembrane</keyword>
<name>A0ABV3Y6U8_9ACTN</name>
<dbReference type="PANTHER" id="PTHR30193:SF37">
    <property type="entry name" value="INNER MEMBRANE ABC TRANSPORTER PERMEASE PROTEIN YCJO"/>
    <property type="match status" value="1"/>
</dbReference>
<comment type="subcellular location">
    <subcellularLocation>
        <location evidence="1 7">Cell membrane</location>
        <topology evidence="1 7">Multi-pass membrane protein</topology>
    </subcellularLocation>
</comment>
<comment type="similarity">
    <text evidence="7">Belongs to the binding-protein-dependent transport system permease family.</text>
</comment>